<dbReference type="AlphaFoldDB" id="A0AAV5KLD4"/>
<proteinExistence type="predicted"/>
<dbReference type="Pfam" id="PF04034">
    <property type="entry name" value="Ribo_biogen_C"/>
    <property type="match status" value="1"/>
</dbReference>
<keyword evidence="9" id="KW-1185">Reference proteome</keyword>
<dbReference type="InterPro" id="IPR022968">
    <property type="entry name" value="Tsr3-like"/>
</dbReference>
<keyword evidence="3" id="KW-0698">rRNA processing</keyword>
<evidence type="ECO:0000259" key="7">
    <source>
        <dbReference type="Pfam" id="PF04034"/>
    </source>
</evidence>
<keyword evidence="4" id="KW-0808">Transferase</keyword>
<evidence type="ECO:0000256" key="3">
    <source>
        <dbReference type="ARBA" id="ARBA00022552"/>
    </source>
</evidence>
<organism evidence="8 9">
    <name type="scientific">Rubroshorea leprosula</name>
    <dbReference type="NCBI Taxonomy" id="152421"/>
    <lineage>
        <taxon>Eukaryota</taxon>
        <taxon>Viridiplantae</taxon>
        <taxon>Streptophyta</taxon>
        <taxon>Embryophyta</taxon>
        <taxon>Tracheophyta</taxon>
        <taxon>Spermatophyta</taxon>
        <taxon>Magnoliopsida</taxon>
        <taxon>eudicotyledons</taxon>
        <taxon>Gunneridae</taxon>
        <taxon>Pentapetalae</taxon>
        <taxon>rosids</taxon>
        <taxon>malvids</taxon>
        <taxon>Malvales</taxon>
        <taxon>Dipterocarpaceae</taxon>
        <taxon>Rubroshorea</taxon>
    </lineage>
</organism>
<dbReference type="GO" id="GO:0106388">
    <property type="term" value="F:rRNA small subunit aminocarboxypropyltransferase activity"/>
    <property type="evidence" value="ECO:0007669"/>
    <property type="project" value="InterPro"/>
</dbReference>
<evidence type="ECO:0000256" key="1">
    <source>
        <dbReference type="ARBA" id="ARBA00022490"/>
    </source>
</evidence>
<evidence type="ECO:0000256" key="4">
    <source>
        <dbReference type="ARBA" id="ARBA00022679"/>
    </source>
</evidence>
<comment type="caution">
    <text evidence="8">The sequence shown here is derived from an EMBL/GenBank/DDBJ whole genome shotgun (WGS) entry which is preliminary data.</text>
</comment>
<gene>
    <name evidence="8" type="ORF">SLEP1_g34774</name>
</gene>
<dbReference type="EMBL" id="BPVZ01000068">
    <property type="protein sequence ID" value="GKV25319.1"/>
    <property type="molecule type" value="Genomic_DNA"/>
</dbReference>
<dbReference type="GO" id="GO:0030490">
    <property type="term" value="P:maturation of SSU-rRNA"/>
    <property type="evidence" value="ECO:0007669"/>
    <property type="project" value="TreeGrafter"/>
</dbReference>
<evidence type="ECO:0000313" key="8">
    <source>
        <dbReference type="EMBL" id="GKV25319.1"/>
    </source>
</evidence>
<dbReference type="PANTHER" id="PTHR20426:SF0">
    <property type="entry name" value="18S RRNA AMINOCARBOXYPROPYLTRANSFERASE"/>
    <property type="match status" value="1"/>
</dbReference>
<protein>
    <recommendedName>
        <fullName evidence="7">16S/18S rRNA aminocarboxypropyltransferase Tsr3 C-terminal domain-containing protein</fullName>
    </recommendedName>
</protein>
<evidence type="ECO:0000256" key="6">
    <source>
        <dbReference type="SAM" id="MobiDB-lite"/>
    </source>
</evidence>
<dbReference type="Proteomes" id="UP001054252">
    <property type="component" value="Unassembled WGS sequence"/>
</dbReference>
<evidence type="ECO:0000256" key="2">
    <source>
        <dbReference type="ARBA" id="ARBA00022517"/>
    </source>
</evidence>
<keyword evidence="5" id="KW-0949">S-adenosyl-L-methionine</keyword>
<evidence type="ECO:0000256" key="5">
    <source>
        <dbReference type="ARBA" id="ARBA00022691"/>
    </source>
</evidence>
<feature type="domain" description="16S/18S rRNA aminocarboxypropyltransferase Tsr3 C-terminal" evidence="7">
    <location>
        <begin position="34"/>
        <end position="81"/>
    </location>
</feature>
<dbReference type="InterPro" id="IPR007177">
    <property type="entry name" value="Tsr3_C"/>
</dbReference>
<sequence>MYSVYPTSESFLNFKSDLFLIKQILYFLSLLLDSGEEETANLLLGKFKWGHAFLSLNREILKAYTACENSADIISVQNSWLSQQSQIPAAPQDAEGGDASEDEGSANDSDDGLPPLERNMNHLNLQESDDESE</sequence>
<feature type="compositionally biased region" description="Acidic residues" evidence="6">
    <location>
        <begin position="95"/>
        <end position="111"/>
    </location>
</feature>
<keyword evidence="1" id="KW-0963">Cytoplasm</keyword>
<name>A0AAV5KLD4_9ROSI</name>
<feature type="region of interest" description="Disordered" evidence="6">
    <location>
        <begin position="84"/>
        <end position="133"/>
    </location>
</feature>
<evidence type="ECO:0000313" key="9">
    <source>
        <dbReference type="Proteomes" id="UP001054252"/>
    </source>
</evidence>
<keyword evidence="2" id="KW-0690">Ribosome biogenesis</keyword>
<reference evidence="8 9" key="1">
    <citation type="journal article" date="2021" name="Commun. Biol.">
        <title>The genome of Shorea leprosula (Dipterocarpaceae) highlights the ecological relevance of drought in aseasonal tropical rainforests.</title>
        <authorList>
            <person name="Ng K.K.S."/>
            <person name="Kobayashi M.J."/>
            <person name="Fawcett J.A."/>
            <person name="Hatakeyama M."/>
            <person name="Paape T."/>
            <person name="Ng C.H."/>
            <person name="Ang C.C."/>
            <person name="Tnah L.H."/>
            <person name="Lee C.T."/>
            <person name="Nishiyama T."/>
            <person name="Sese J."/>
            <person name="O'Brien M.J."/>
            <person name="Copetti D."/>
            <person name="Mohd Noor M.I."/>
            <person name="Ong R.C."/>
            <person name="Putra M."/>
            <person name="Sireger I.Z."/>
            <person name="Indrioko S."/>
            <person name="Kosugi Y."/>
            <person name="Izuno A."/>
            <person name="Isagi Y."/>
            <person name="Lee S.L."/>
            <person name="Shimizu K.K."/>
        </authorList>
    </citation>
    <scope>NUCLEOTIDE SEQUENCE [LARGE SCALE GENOMIC DNA]</scope>
    <source>
        <strain evidence="8">214</strain>
    </source>
</reference>
<dbReference type="PANTHER" id="PTHR20426">
    <property type="entry name" value="RIBOSOME BIOGENESIS PROTEIN TSR3 HOMOLOG"/>
    <property type="match status" value="1"/>
</dbReference>
<accession>A0AAV5KLD4</accession>